<accession>A0A9P4Q842</accession>
<dbReference type="EMBL" id="MU003807">
    <property type="protein sequence ID" value="KAF2719767.1"/>
    <property type="molecule type" value="Genomic_DNA"/>
</dbReference>
<feature type="chain" id="PRO_5040452395" description="Yeast cell wall synthesis Kre9/Knh1 C-terminal domain-containing protein" evidence="2">
    <location>
        <begin position="20"/>
        <end position="148"/>
    </location>
</feature>
<keyword evidence="2" id="KW-0732">Signal</keyword>
<evidence type="ECO:0000256" key="2">
    <source>
        <dbReference type="SAM" id="SignalP"/>
    </source>
</evidence>
<name>A0A9P4Q842_9PEZI</name>
<dbReference type="AlphaFoldDB" id="A0A9P4Q842"/>
<evidence type="ECO:0000313" key="3">
    <source>
        <dbReference type="EMBL" id="KAF2719767.1"/>
    </source>
</evidence>
<keyword evidence="4" id="KW-1185">Reference proteome</keyword>
<dbReference type="Proteomes" id="UP000799441">
    <property type="component" value="Unassembled WGS sequence"/>
</dbReference>
<comment type="caution">
    <text evidence="3">The sequence shown here is derived from an EMBL/GenBank/DDBJ whole genome shotgun (WGS) entry which is preliminary data.</text>
</comment>
<proteinExistence type="predicted"/>
<evidence type="ECO:0000256" key="1">
    <source>
        <dbReference type="SAM" id="MobiDB-lite"/>
    </source>
</evidence>
<feature type="region of interest" description="Disordered" evidence="1">
    <location>
        <begin position="123"/>
        <end position="148"/>
    </location>
</feature>
<protein>
    <recommendedName>
        <fullName evidence="5">Yeast cell wall synthesis Kre9/Knh1 C-terminal domain-containing protein</fullName>
    </recommendedName>
</protein>
<dbReference type="OrthoDB" id="5406216at2759"/>
<reference evidence="3" key="1">
    <citation type="journal article" date="2020" name="Stud. Mycol.">
        <title>101 Dothideomycetes genomes: a test case for predicting lifestyles and emergence of pathogens.</title>
        <authorList>
            <person name="Haridas S."/>
            <person name="Albert R."/>
            <person name="Binder M."/>
            <person name="Bloem J."/>
            <person name="Labutti K."/>
            <person name="Salamov A."/>
            <person name="Andreopoulos B."/>
            <person name="Baker S."/>
            <person name="Barry K."/>
            <person name="Bills G."/>
            <person name="Bluhm B."/>
            <person name="Cannon C."/>
            <person name="Castanera R."/>
            <person name="Culley D."/>
            <person name="Daum C."/>
            <person name="Ezra D."/>
            <person name="Gonzalez J."/>
            <person name="Henrissat B."/>
            <person name="Kuo A."/>
            <person name="Liang C."/>
            <person name="Lipzen A."/>
            <person name="Lutzoni F."/>
            <person name="Magnuson J."/>
            <person name="Mondo S."/>
            <person name="Nolan M."/>
            <person name="Ohm R."/>
            <person name="Pangilinan J."/>
            <person name="Park H.-J."/>
            <person name="Ramirez L."/>
            <person name="Alfaro M."/>
            <person name="Sun H."/>
            <person name="Tritt A."/>
            <person name="Yoshinaga Y."/>
            <person name="Zwiers L.-H."/>
            <person name="Turgeon B."/>
            <person name="Goodwin S."/>
            <person name="Spatafora J."/>
            <person name="Crous P."/>
            <person name="Grigoriev I."/>
        </authorList>
    </citation>
    <scope>NUCLEOTIDE SEQUENCE</scope>
    <source>
        <strain evidence="3">CBS 116435</strain>
    </source>
</reference>
<evidence type="ECO:0008006" key="5">
    <source>
        <dbReference type="Google" id="ProtNLM"/>
    </source>
</evidence>
<gene>
    <name evidence="3" type="ORF">K431DRAFT_304897</name>
</gene>
<sequence>MKFYTATAFAAVLLQGTFATLEPVERAAAPVDGSPVVPEPAYLMAAEPAFEKRQGVGGGAQAATTAVTQPATITTQWLPVNSKIGGVETETWLEFIYTQTFAKVPDQLPSAGNGVIGYGTLTKSKGKRSEPTPAPDAKATGVAGRVRI</sequence>
<evidence type="ECO:0000313" key="4">
    <source>
        <dbReference type="Proteomes" id="UP000799441"/>
    </source>
</evidence>
<feature type="signal peptide" evidence="2">
    <location>
        <begin position="1"/>
        <end position="19"/>
    </location>
</feature>
<organism evidence="3 4">
    <name type="scientific">Polychaeton citri CBS 116435</name>
    <dbReference type="NCBI Taxonomy" id="1314669"/>
    <lineage>
        <taxon>Eukaryota</taxon>
        <taxon>Fungi</taxon>
        <taxon>Dikarya</taxon>
        <taxon>Ascomycota</taxon>
        <taxon>Pezizomycotina</taxon>
        <taxon>Dothideomycetes</taxon>
        <taxon>Dothideomycetidae</taxon>
        <taxon>Capnodiales</taxon>
        <taxon>Capnodiaceae</taxon>
        <taxon>Polychaeton</taxon>
    </lineage>
</organism>